<feature type="transmembrane region" description="Helical" evidence="1">
    <location>
        <begin position="25"/>
        <end position="43"/>
    </location>
</feature>
<dbReference type="OrthoDB" id="2082016at2"/>
<keyword evidence="1" id="KW-1133">Transmembrane helix</keyword>
<evidence type="ECO:0000313" key="2">
    <source>
        <dbReference type="EMBL" id="MBB6716101.1"/>
    </source>
</evidence>
<gene>
    <name evidence="2" type="ORF">H7E68_15460</name>
    <name evidence="3" type="ORF">SAMN04488529_11041</name>
</gene>
<dbReference type="AlphaFoldDB" id="A0A1H0UC93"/>
<dbReference type="STRING" id="94869.SAMN04488529_11041"/>
<evidence type="ECO:0000313" key="4">
    <source>
        <dbReference type="Proteomes" id="UP000198597"/>
    </source>
</evidence>
<keyword evidence="1" id="KW-0812">Transmembrane</keyword>
<organism evidence="3 4">
    <name type="scientific">Clostridium gasigenes</name>
    <dbReference type="NCBI Taxonomy" id="94869"/>
    <lineage>
        <taxon>Bacteria</taxon>
        <taxon>Bacillati</taxon>
        <taxon>Bacillota</taxon>
        <taxon>Clostridia</taxon>
        <taxon>Eubacteriales</taxon>
        <taxon>Clostridiaceae</taxon>
        <taxon>Clostridium</taxon>
    </lineage>
</organism>
<dbReference type="EMBL" id="FNJM01000010">
    <property type="protein sequence ID" value="SDP63932.1"/>
    <property type="molecule type" value="Genomic_DNA"/>
</dbReference>
<evidence type="ECO:0000313" key="5">
    <source>
        <dbReference type="Proteomes" id="UP000585258"/>
    </source>
</evidence>
<proteinExistence type="predicted"/>
<dbReference type="EMBL" id="JACKWY010000011">
    <property type="protein sequence ID" value="MBB6716101.1"/>
    <property type="molecule type" value="Genomic_DNA"/>
</dbReference>
<name>A0A1H0UC93_9CLOT</name>
<reference evidence="2 5" key="2">
    <citation type="submission" date="2020-08" db="EMBL/GenBank/DDBJ databases">
        <title>Clostridia isolated from Swiss meat.</title>
        <authorList>
            <person name="Wambui J."/>
            <person name="Stevens M.J.A."/>
            <person name="Stephan R."/>
        </authorList>
    </citation>
    <scope>NUCLEOTIDE SEQUENCE [LARGE SCALE GENOMIC DNA]</scope>
    <source>
        <strain evidence="2 5">CM001</strain>
    </source>
</reference>
<evidence type="ECO:0000256" key="1">
    <source>
        <dbReference type="SAM" id="Phobius"/>
    </source>
</evidence>
<dbReference type="Proteomes" id="UP000198597">
    <property type="component" value="Unassembled WGS sequence"/>
</dbReference>
<dbReference type="RefSeq" id="WP_089971258.1">
    <property type="nucleotide sequence ID" value="NZ_FNJM01000010.1"/>
</dbReference>
<accession>A0A1H0UC93</accession>
<sequence>MNSIENNNNNNNEKKPVDKNRMAKVLSAIAFLAILFCGTYFITDYFNSPSKTSAEDDESGKVVLNQTPQALKDDTIVILKTKDNIDSEKKISELKVELGLTGEVTKESLAKALKSKGYSGGEINEDKLVFNRQSEHVLIPNKFYLGEKDGMLAIFKTDENGKPNDIYVGEAPINILPEVNQQSLRNFEKYYDTEEEAHMRLTAYTS</sequence>
<keyword evidence="1" id="KW-0472">Membrane</keyword>
<keyword evidence="4" id="KW-1185">Reference proteome</keyword>
<reference evidence="3 4" key="1">
    <citation type="submission" date="2016-10" db="EMBL/GenBank/DDBJ databases">
        <authorList>
            <person name="de Groot N.N."/>
        </authorList>
    </citation>
    <scope>NUCLEOTIDE SEQUENCE [LARGE SCALE GENOMIC DNA]</scope>
    <source>
        <strain evidence="3 4">DSM 12272</strain>
    </source>
</reference>
<dbReference type="Proteomes" id="UP000585258">
    <property type="component" value="Unassembled WGS sequence"/>
</dbReference>
<evidence type="ECO:0008006" key="6">
    <source>
        <dbReference type="Google" id="ProtNLM"/>
    </source>
</evidence>
<protein>
    <recommendedName>
        <fullName evidence="6">BofC C-terminal domain-containing protein</fullName>
    </recommendedName>
</protein>
<evidence type="ECO:0000313" key="3">
    <source>
        <dbReference type="EMBL" id="SDP63932.1"/>
    </source>
</evidence>